<evidence type="ECO:0000313" key="2">
    <source>
        <dbReference type="EMBL" id="SLN33512.1"/>
    </source>
</evidence>
<organism evidence="2 3">
    <name type="scientific">Palleronia marisminoris</name>
    <dbReference type="NCBI Taxonomy" id="315423"/>
    <lineage>
        <taxon>Bacteria</taxon>
        <taxon>Pseudomonadati</taxon>
        <taxon>Pseudomonadota</taxon>
        <taxon>Alphaproteobacteria</taxon>
        <taxon>Rhodobacterales</taxon>
        <taxon>Roseobacteraceae</taxon>
        <taxon>Palleronia</taxon>
    </lineage>
</organism>
<dbReference type="EMBL" id="FWFV01000003">
    <property type="protein sequence ID" value="SLN33512.1"/>
    <property type="molecule type" value="Genomic_DNA"/>
</dbReference>
<keyword evidence="1" id="KW-1133">Transmembrane helix</keyword>
<evidence type="ECO:0000256" key="1">
    <source>
        <dbReference type="SAM" id="Phobius"/>
    </source>
</evidence>
<dbReference type="RefSeq" id="WP_139214955.1">
    <property type="nucleotide sequence ID" value="NZ_FOPF01000003.1"/>
</dbReference>
<protein>
    <submittedName>
        <fullName evidence="2">Uncharacterized protein</fullName>
    </submittedName>
</protein>
<dbReference type="Proteomes" id="UP000193870">
    <property type="component" value="Unassembled WGS sequence"/>
</dbReference>
<keyword evidence="1" id="KW-0472">Membrane</keyword>
<keyword evidence="1" id="KW-0812">Transmembrane</keyword>
<feature type="transmembrane region" description="Helical" evidence="1">
    <location>
        <begin position="35"/>
        <end position="52"/>
    </location>
</feature>
<proteinExistence type="predicted"/>
<accession>A0A1Y5SAS3</accession>
<gene>
    <name evidence="2" type="ORF">PAM7066_01365</name>
</gene>
<reference evidence="2 3" key="1">
    <citation type="submission" date="2017-03" db="EMBL/GenBank/DDBJ databases">
        <authorList>
            <person name="Afonso C.L."/>
            <person name="Miller P.J."/>
            <person name="Scott M.A."/>
            <person name="Spackman E."/>
            <person name="Goraichik I."/>
            <person name="Dimitrov K.M."/>
            <person name="Suarez D.L."/>
            <person name="Swayne D.E."/>
        </authorList>
    </citation>
    <scope>NUCLEOTIDE SEQUENCE [LARGE SCALE GENOMIC DNA]</scope>
    <source>
        <strain evidence="2 3">CECT 7066</strain>
    </source>
</reference>
<evidence type="ECO:0000313" key="3">
    <source>
        <dbReference type="Proteomes" id="UP000193870"/>
    </source>
</evidence>
<keyword evidence="3" id="KW-1185">Reference proteome</keyword>
<sequence length="54" mass="5445">MKLAIILAIIGAIIGIFFGVSMGVTTGGSGYGGELFFGPIGAVIGFLGGWAIRR</sequence>
<name>A0A1Y5SAS3_9RHOB</name>
<dbReference type="AlphaFoldDB" id="A0A1Y5SAS3"/>